<dbReference type="Gene3D" id="3.40.50.2300">
    <property type="match status" value="1"/>
</dbReference>
<evidence type="ECO:0000259" key="3">
    <source>
        <dbReference type="PROSITE" id="PS50110"/>
    </source>
</evidence>
<dbReference type="RefSeq" id="WP_190831746.1">
    <property type="nucleotide sequence ID" value="NZ_JANEWF010000009.1"/>
</dbReference>
<dbReference type="InterPro" id="IPR001789">
    <property type="entry name" value="Sig_transdc_resp-reg_receiver"/>
</dbReference>
<proteinExistence type="predicted"/>
<dbReference type="Pfam" id="PF00072">
    <property type="entry name" value="Response_reg"/>
    <property type="match status" value="1"/>
</dbReference>
<dbReference type="InterPro" id="IPR011006">
    <property type="entry name" value="CheY-like_superfamily"/>
</dbReference>
<organism evidence="4 5">
    <name type="scientific">Metapseudomonas resinovorans</name>
    <name type="common">Pseudomonas resinovorans</name>
    <dbReference type="NCBI Taxonomy" id="53412"/>
    <lineage>
        <taxon>Bacteria</taxon>
        <taxon>Pseudomonadati</taxon>
        <taxon>Pseudomonadota</taxon>
        <taxon>Gammaproteobacteria</taxon>
        <taxon>Pseudomonadales</taxon>
        <taxon>Pseudomonadaceae</taxon>
        <taxon>Metapseudomonas</taxon>
    </lineage>
</organism>
<dbReference type="EMBL" id="JANEWF010000009">
    <property type="protein sequence ID" value="MDA8483733.1"/>
    <property type="molecule type" value="Genomic_DNA"/>
</dbReference>
<protein>
    <submittedName>
        <fullName evidence="4">Response regulator</fullName>
    </submittedName>
</protein>
<dbReference type="SUPFAM" id="SSF52172">
    <property type="entry name" value="CheY-like"/>
    <property type="match status" value="1"/>
</dbReference>
<keyword evidence="1 2" id="KW-0597">Phosphoprotein</keyword>
<comment type="caution">
    <text evidence="4">The sequence shown here is derived from an EMBL/GenBank/DDBJ whole genome shotgun (WGS) entry which is preliminary data.</text>
</comment>
<name>A0ABT4Y4L2_METRE</name>
<dbReference type="PROSITE" id="PS50110">
    <property type="entry name" value="RESPONSE_REGULATORY"/>
    <property type="match status" value="1"/>
</dbReference>
<feature type="domain" description="Response regulatory" evidence="3">
    <location>
        <begin position="4"/>
        <end position="117"/>
    </location>
</feature>
<sequence length="177" mass="19545">MSKKVLIVDDEEILAGNFQTYLEMLGCEVRTAANGANAQQVVAEFKPDLLVLDYRLPDMTGFDVFDAIQDLHSCEAVLMTAHPSIEVCNRAIERSIDIILLKPFPLPELGNVVLHGLPSAAMREQEAPSEQPMQVERRGGGEVIFPLKLYDGAWVLSDRRRPASSSGEPVRRAKKGT</sequence>
<dbReference type="Proteomes" id="UP001211689">
    <property type="component" value="Unassembled WGS sequence"/>
</dbReference>
<feature type="modified residue" description="4-aspartylphosphate" evidence="2">
    <location>
        <position position="53"/>
    </location>
</feature>
<gene>
    <name evidence="4" type="ORF">NNO07_11685</name>
</gene>
<dbReference type="PANTHER" id="PTHR44591">
    <property type="entry name" value="STRESS RESPONSE REGULATOR PROTEIN 1"/>
    <property type="match status" value="1"/>
</dbReference>
<evidence type="ECO:0000256" key="1">
    <source>
        <dbReference type="ARBA" id="ARBA00022553"/>
    </source>
</evidence>
<dbReference type="CDD" id="cd00156">
    <property type="entry name" value="REC"/>
    <property type="match status" value="1"/>
</dbReference>
<dbReference type="PANTHER" id="PTHR44591:SF3">
    <property type="entry name" value="RESPONSE REGULATORY DOMAIN-CONTAINING PROTEIN"/>
    <property type="match status" value="1"/>
</dbReference>
<dbReference type="SMART" id="SM00448">
    <property type="entry name" value="REC"/>
    <property type="match status" value="1"/>
</dbReference>
<evidence type="ECO:0000313" key="4">
    <source>
        <dbReference type="EMBL" id="MDA8483733.1"/>
    </source>
</evidence>
<evidence type="ECO:0000313" key="5">
    <source>
        <dbReference type="Proteomes" id="UP001211689"/>
    </source>
</evidence>
<evidence type="ECO:0000256" key="2">
    <source>
        <dbReference type="PROSITE-ProRule" id="PRU00169"/>
    </source>
</evidence>
<dbReference type="InterPro" id="IPR050595">
    <property type="entry name" value="Bact_response_regulator"/>
</dbReference>
<keyword evidence="5" id="KW-1185">Reference proteome</keyword>
<reference evidence="4 5" key="1">
    <citation type="submission" date="2022-07" db="EMBL/GenBank/DDBJ databases">
        <title>Genome Analysis of Selected Gammaproteobacteria from Nigerian Food snails.</title>
        <authorList>
            <person name="Okafor A.C."/>
        </authorList>
    </citation>
    <scope>NUCLEOTIDE SEQUENCE [LARGE SCALE GENOMIC DNA]</scope>
    <source>
        <strain evidence="4 5">Awg 2</strain>
    </source>
</reference>
<accession>A0ABT4Y4L2</accession>